<keyword evidence="2 5" id="KW-0812">Transmembrane</keyword>
<dbReference type="EMBL" id="LR877148">
    <property type="protein sequence ID" value="CAD2215098.1"/>
    <property type="molecule type" value="Genomic_DNA"/>
</dbReference>
<feature type="transmembrane region" description="Helical" evidence="5">
    <location>
        <begin position="398"/>
        <end position="421"/>
    </location>
</feature>
<keyword evidence="4 5" id="KW-0472">Membrane</keyword>
<organism evidence="6 7">
    <name type="scientific">Angomonas deanei</name>
    <dbReference type="NCBI Taxonomy" id="59799"/>
    <lineage>
        <taxon>Eukaryota</taxon>
        <taxon>Discoba</taxon>
        <taxon>Euglenozoa</taxon>
        <taxon>Kinetoplastea</taxon>
        <taxon>Metakinetoplastina</taxon>
        <taxon>Trypanosomatida</taxon>
        <taxon>Trypanosomatidae</taxon>
        <taxon>Strigomonadinae</taxon>
        <taxon>Angomonas</taxon>
    </lineage>
</organism>
<reference evidence="6 7" key="1">
    <citation type="submission" date="2020-08" db="EMBL/GenBank/DDBJ databases">
        <authorList>
            <person name="Newling K."/>
            <person name="Davey J."/>
            <person name="Forrester S."/>
        </authorList>
    </citation>
    <scope>NUCLEOTIDE SEQUENCE [LARGE SCALE GENOMIC DNA]</scope>
    <source>
        <strain evidence="7">Crithidia deanei Carvalho (ATCC PRA-265)</strain>
    </source>
</reference>
<dbReference type="SUPFAM" id="SSF103473">
    <property type="entry name" value="MFS general substrate transporter"/>
    <property type="match status" value="1"/>
</dbReference>
<feature type="transmembrane region" description="Helical" evidence="5">
    <location>
        <begin position="48"/>
        <end position="69"/>
    </location>
</feature>
<evidence type="ECO:0008006" key="8">
    <source>
        <dbReference type="Google" id="ProtNLM"/>
    </source>
</evidence>
<evidence type="ECO:0000256" key="4">
    <source>
        <dbReference type="ARBA" id="ARBA00023136"/>
    </source>
</evidence>
<evidence type="ECO:0000256" key="3">
    <source>
        <dbReference type="ARBA" id="ARBA00022989"/>
    </source>
</evidence>
<dbReference type="InterPro" id="IPR036259">
    <property type="entry name" value="MFS_trans_sf"/>
</dbReference>
<gene>
    <name evidence="6" type="ORF">ADEAN_000255100</name>
</gene>
<accession>A0A7G2C5M3</accession>
<protein>
    <recommendedName>
        <fullName evidence="8">Nodulin-like</fullName>
    </recommendedName>
</protein>
<feature type="transmembrane region" description="Helical" evidence="5">
    <location>
        <begin position="295"/>
        <end position="316"/>
    </location>
</feature>
<evidence type="ECO:0000256" key="2">
    <source>
        <dbReference type="ARBA" id="ARBA00022692"/>
    </source>
</evidence>
<dbReference type="Proteomes" id="UP000515908">
    <property type="component" value="Chromosome 04"/>
</dbReference>
<feature type="transmembrane region" description="Helical" evidence="5">
    <location>
        <begin position="108"/>
        <end position="130"/>
    </location>
</feature>
<feature type="transmembrane region" description="Helical" evidence="5">
    <location>
        <begin position="221"/>
        <end position="249"/>
    </location>
</feature>
<dbReference type="OrthoDB" id="410267at2759"/>
<dbReference type="PANTHER" id="PTHR21576:SF157">
    <property type="entry name" value="NODULIN-LIKE DOMAIN-CONTAINING PROTEIN"/>
    <property type="match status" value="1"/>
</dbReference>
<dbReference type="AlphaFoldDB" id="A0A7G2C5M3"/>
<keyword evidence="7" id="KW-1185">Reference proteome</keyword>
<feature type="transmembrane region" description="Helical" evidence="5">
    <location>
        <begin position="21"/>
        <end position="42"/>
    </location>
</feature>
<name>A0A7G2C5M3_9TRYP</name>
<dbReference type="VEuPathDB" id="TriTrypDB:ADEAN_000255100"/>
<feature type="transmembrane region" description="Helical" evidence="5">
    <location>
        <begin position="322"/>
        <end position="343"/>
    </location>
</feature>
<sequence length="470" mass="52717">MSGCVTVLSHFPTMRGLTVSLLKTYVGLGSSIVGAIQLAFFAERIDHFFYFLMAYAIVAGGLIICFTRLPPYHLTGYEMKHLSPEVRSERERTKAVYLRTRPPMGRFAYGYVIIVILIIFLPIQSCLVAYKDLGKNYKIGFAVTIIVITLCNVFIFFPTPMEIFRRRKSGQNGSDTTAEEVEPTQEEREAVIAVNKVETDVDYIAPQYTESFLRNLLSLRLWCIFWTLFCLSAAETTIIVNASFIYGAIDRKPVRQDLRTLLTTLNGVGSAIGRLLMAGFEHFTQHRPVEKRIPITWAPFIPIGFMIPCMILFLTLPAGPLPIAYVLCALANGAQAAQTLLVTRTIFARDAAKHYNFCFVSILASAIVCLPFLYGEWYYQMSLKTGGVKGYCFGRKCIIMPFCVLLGLVVSAIFSTLYVTLRYTSFCKRALAERRKLMEAVDPITTVECMVDVVNQDGKEKSAEGELCSD</sequence>
<proteinExistence type="predicted"/>
<comment type="subcellular location">
    <subcellularLocation>
        <location evidence="1">Membrane</location>
        <topology evidence="1">Multi-pass membrane protein</topology>
    </subcellularLocation>
</comment>
<feature type="transmembrane region" description="Helical" evidence="5">
    <location>
        <begin position="261"/>
        <end position="283"/>
    </location>
</feature>
<feature type="transmembrane region" description="Helical" evidence="5">
    <location>
        <begin position="136"/>
        <end position="157"/>
    </location>
</feature>
<evidence type="ECO:0000256" key="5">
    <source>
        <dbReference type="SAM" id="Phobius"/>
    </source>
</evidence>
<keyword evidence="3 5" id="KW-1133">Transmembrane helix</keyword>
<evidence type="ECO:0000313" key="6">
    <source>
        <dbReference type="EMBL" id="CAD2215098.1"/>
    </source>
</evidence>
<evidence type="ECO:0000256" key="1">
    <source>
        <dbReference type="ARBA" id="ARBA00004141"/>
    </source>
</evidence>
<dbReference type="PANTHER" id="PTHR21576">
    <property type="entry name" value="UNCHARACTERIZED NODULIN-LIKE PROTEIN"/>
    <property type="match status" value="1"/>
</dbReference>
<evidence type="ECO:0000313" key="7">
    <source>
        <dbReference type="Proteomes" id="UP000515908"/>
    </source>
</evidence>
<feature type="transmembrane region" description="Helical" evidence="5">
    <location>
        <begin position="355"/>
        <end position="374"/>
    </location>
</feature>
<dbReference type="GO" id="GO:0016020">
    <property type="term" value="C:membrane"/>
    <property type="evidence" value="ECO:0007669"/>
    <property type="project" value="UniProtKB-SubCell"/>
</dbReference>